<gene>
    <name evidence="3" type="ORF">RMCFA_3573</name>
</gene>
<organism evidence="3 4">
    <name type="scientific">Mycolicibacterium fortuitum subsp. acetamidolyticum</name>
    <dbReference type="NCBI Taxonomy" id="144550"/>
    <lineage>
        <taxon>Bacteria</taxon>
        <taxon>Bacillati</taxon>
        <taxon>Actinomycetota</taxon>
        <taxon>Actinomycetes</taxon>
        <taxon>Mycobacteriales</taxon>
        <taxon>Mycobacteriaceae</taxon>
        <taxon>Mycolicibacterium</taxon>
    </lineage>
</organism>
<dbReference type="Proteomes" id="UP000069705">
    <property type="component" value="Unassembled WGS sequence"/>
</dbReference>
<reference evidence="4" key="2">
    <citation type="submission" date="2016-02" db="EMBL/GenBank/DDBJ databases">
        <title>Draft genome sequence of five rapidly growing Mycobacterium species.</title>
        <authorList>
            <person name="Katahira K."/>
            <person name="Gotou Y."/>
            <person name="Iida K."/>
            <person name="Ogura Y."/>
            <person name="Hayashi T."/>
        </authorList>
    </citation>
    <scope>NUCLEOTIDE SEQUENCE [LARGE SCALE GENOMIC DNA]</scope>
    <source>
        <strain evidence="4">JCM6368</strain>
    </source>
</reference>
<feature type="chain" id="PRO_5007148769" evidence="2">
    <location>
        <begin position="26"/>
        <end position="97"/>
    </location>
</feature>
<accession>A0A117IEZ2</accession>
<keyword evidence="2" id="KW-0732">Signal</keyword>
<evidence type="ECO:0000256" key="1">
    <source>
        <dbReference type="SAM" id="MobiDB-lite"/>
    </source>
</evidence>
<protein>
    <submittedName>
        <fullName evidence="3">Related to fimbrial biogenesis protein PilY1</fullName>
    </submittedName>
</protein>
<dbReference type="EMBL" id="BCSZ01000033">
    <property type="protein sequence ID" value="GAT03461.1"/>
    <property type="molecule type" value="Genomic_DNA"/>
</dbReference>
<evidence type="ECO:0000256" key="2">
    <source>
        <dbReference type="SAM" id="SignalP"/>
    </source>
</evidence>
<feature type="region of interest" description="Disordered" evidence="1">
    <location>
        <begin position="77"/>
        <end position="97"/>
    </location>
</feature>
<proteinExistence type="predicted"/>
<evidence type="ECO:0000313" key="3">
    <source>
        <dbReference type="EMBL" id="GAT03461.1"/>
    </source>
</evidence>
<name>A0A117IEZ2_MYCFO</name>
<sequence>MLRTALSAVAAVVAIGLAGAPVADARPCYGTGTTCSHDPYYKPGPEQRKIAAHRVADPIAKRITDAINDAIGKFKQGANRPGIAKPKPGPKTADYLS</sequence>
<evidence type="ECO:0000313" key="4">
    <source>
        <dbReference type="Proteomes" id="UP000069705"/>
    </source>
</evidence>
<dbReference type="AlphaFoldDB" id="A0A117IEZ2"/>
<dbReference type="RefSeq" id="WP_061264144.1">
    <property type="nucleotide sequence ID" value="NZ_BCSZ01000033.1"/>
</dbReference>
<reference evidence="3 4" key="1">
    <citation type="journal article" date="2016" name="Genome Announc.">
        <title>Draft Genome Sequences of Five Rapidly Growing Mycobacterium Species, M. thermoresistibile, M. fortuitum subsp. acetamidolyticum, M. canariasense, M. brisbanense, and M. novocastrense.</title>
        <authorList>
            <person name="Katahira K."/>
            <person name="Ogura Y."/>
            <person name="Gotoh Y."/>
            <person name="Hayashi T."/>
        </authorList>
    </citation>
    <scope>NUCLEOTIDE SEQUENCE [LARGE SCALE GENOMIC DNA]</scope>
    <source>
        <strain evidence="3 4">JCM6368</strain>
    </source>
</reference>
<comment type="caution">
    <text evidence="3">The sequence shown here is derived from an EMBL/GenBank/DDBJ whole genome shotgun (WGS) entry which is preliminary data.</text>
</comment>
<feature type="signal peptide" evidence="2">
    <location>
        <begin position="1"/>
        <end position="25"/>
    </location>
</feature>